<dbReference type="AlphaFoldDB" id="A0A938B1T9"/>
<keyword evidence="1" id="KW-0812">Transmembrane</keyword>
<evidence type="ECO:0000256" key="1">
    <source>
        <dbReference type="SAM" id="Phobius"/>
    </source>
</evidence>
<feature type="transmembrane region" description="Helical" evidence="1">
    <location>
        <begin position="19"/>
        <end position="36"/>
    </location>
</feature>
<sequence>MTAIDTWSDARRLGGLRRFAVAITLLNLLGHTLLGFEQSWAQPLVSLAT</sequence>
<proteinExistence type="predicted"/>
<gene>
    <name evidence="2" type="ORF">FJZ47_06620</name>
</gene>
<comment type="caution">
    <text evidence="2">The sequence shown here is derived from an EMBL/GenBank/DDBJ whole genome shotgun (WGS) entry which is preliminary data.</text>
</comment>
<keyword evidence="1" id="KW-1133">Transmembrane helix</keyword>
<keyword evidence="1" id="KW-0472">Membrane</keyword>
<name>A0A938B1T9_UNCTE</name>
<feature type="non-terminal residue" evidence="2">
    <location>
        <position position="49"/>
    </location>
</feature>
<protein>
    <submittedName>
        <fullName evidence="2">Enediyne biosynthesis protein UnbU</fullName>
    </submittedName>
</protein>
<organism evidence="2 3">
    <name type="scientific">Tectimicrobiota bacterium</name>
    <dbReference type="NCBI Taxonomy" id="2528274"/>
    <lineage>
        <taxon>Bacteria</taxon>
        <taxon>Pseudomonadati</taxon>
        <taxon>Nitrospinota/Tectimicrobiota group</taxon>
        <taxon>Candidatus Tectimicrobiota</taxon>
    </lineage>
</organism>
<dbReference type="EMBL" id="VGLS01000146">
    <property type="protein sequence ID" value="MBM3223456.1"/>
    <property type="molecule type" value="Genomic_DNA"/>
</dbReference>
<reference evidence="2" key="1">
    <citation type="submission" date="2019-03" db="EMBL/GenBank/DDBJ databases">
        <title>Lake Tanganyika Metagenome-Assembled Genomes (MAGs).</title>
        <authorList>
            <person name="Tran P."/>
        </authorList>
    </citation>
    <scope>NUCLEOTIDE SEQUENCE</scope>
    <source>
        <strain evidence="2">K_DeepCast_65m_m2_066</strain>
    </source>
</reference>
<accession>A0A938B1T9</accession>
<dbReference type="Proteomes" id="UP000712673">
    <property type="component" value="Unassembled WGS sequence"/>
</dbReference>
<evidence type="ECO:0000313" key="2">
    <source>
        <dbReference type="EMBL" id="MBM3223456.1"/>
    </source>
</evidence>
<evidence type="ECO:0000313" key="3">
    <source>
        <dbReference type="Proteomes" id="UP000712673"/>
    </source>
</evidence>